<evidence type="ECO:0000256" key="4">
    <source>
        <dbReference type="ARBA" id="ARBA00005179"/>
    </source>
</evidence>
<dbReference type="PROSITE" id="PS00086">
    <property type="entry name" value="CYTOCHROME_P450"/>
    <property type="match status" value="1"/>
</dbReference>
<feature type="binding site" description="axial binding residue" evidence="14">
    <location>
        <position position="434"/>
    </location>
    <ligand>
        <name>heme</name>
        <dbReference type="ChEBI" id="CHEBI:30413"/>
    </ligand>
    <ligandPart>
        <name>Fe</name>
        <dbReference type="ChEBI" id="CHEBI:18248"/>
    </ligandPart>
</feature>
<name>A0A5M3MYQ2_CONPW</name>
<feature type="chain" id="PRO_5024298235" evidence="16">
    <location>
        <begin position="18"/>
        <end position="506"/>
    </location>
</feature>
<dbReference type="KEGG" id="cput:CONPUDRAFT_151322"/>
<dbReference type="FunFam" id="1.10.630.10:FF:000238">
    <property type="entry name" value="Cytochrome P450 2A6"/>
    <property type="match status" value="1"/>
</dbReference>
<dbReference type="GO" id="GO:0005506">
    <property type="term" value="F:iron ion binding"/>
    <property type="evidence" value="ECO:0007669"/>
    <property type="project" value="InterPro"/>
</dbReference>
<evidence type="ECO:0000256" key="16">
    <source>
        <dbReference type="SAM" id="SignalP"/>
    </source>
</evidence>
<keyword evidence="6 14" id="KW-0349">Heme</keyword>
<keyword evidence="16" id="KW-0732">Signal</keyword>
<dbReference type="PRINTS" id="PR00463">
    <property type="entry name" value="EP450I"/>
</dbReference>
<evidence type="ECO:0000256" key="12">
    <source>
        <dbReference type="ARBA" id="ARBA00023033"/>
    </source>
</evidence>
<keyword evidence="7 14" id="KW-0479">Metal-binding</keyword>
<protein>
    <submittedName>
        <fullName evidence="17">Cytochrome P450</fullName>
    </submittedName>
</protein>
<dbReference type="InterPro" id="IPR036396">
    <property type="entry name" value="Cyt_P450_sf"/>
</dbReference>
<gene>
    <name evidence="17" type="ORF">CONPUDRAFT_151322</name>
</gene>
<dbReference type="Pfam" id="PF00067">
    <property type="entry name" value="p450"/>
    <property type="match status" value="1"/>
</dbReference>
<dbReference type="GO" id="GO:0020037">
    <property type="term" value="F:heme binding"/>
    <property type="evidence" value="ECO:0007669"/>
    <property type="project" value="InterPro"/>
</dbReference>
<evidence type="ECO:0000256" key="2">
    <source>
        <dbReference type="ARBA" id="ARBA00004174"/>
    </source>
</evidence>
<keyword evidence="8" id="KW-0256">Endoplasmic reticulum</keyword>
<dbReference type="PANTHER" id="PTHR46300">
    <property type="entry name" value="P450, PUTATIVE (EUROFUNG)-RELATED-RELATED"/>
    <property type="match status" value="1"/>
</dbReference>
<keyword evidence="9" id="KW-0492">Microsome</keyword>
<evidence type="ECO:0000256" key="7">
    <source>
        <dbReference type="ARBA" id="ARBA00022723"/>
    </source>
</evidence>
<dbReference type="Proteomes" id="UP000053558">
    <property type="component" value="Unassembled WGS sequence"/>
</dbReference>
<keyword evidence="13" id="KW-0472">Membrane</keyword>
<dbReference type="GeneID" id="19202838"/>
<dbReference type="AlphaFoldDB" id="A0A5M3MYQ2"/>
<dbReference type="RefSeq" id="XP_007766031.1">
    <property type="nucleotide sequence ID" value="XM_007767841.1"/>
</dbReference>
<evidence type="ECO:0000256" key="8">
    <source>
        <dbReference type="ARBA" id="ARBA00022824"/>
    </source>
</evidence>
<dbReference type="CDD" id="cd11065">
    <property type="entry name" value="CYP64-like"/>
    <property type="match status" value="1"/>
</dbReference>
<keyword evidence="10 15" id="KW-0560">Oxidoreductase</keyword>
<dbReference type="PANTHER" id="PTHR46300:SF7">
    <property type="entry name" value="P450, PUTATIVE (EUROFUNG)-RELATED"/>
    <property type="match status" value="1"/>
</dbReference>
<evidence type="ECO:0000313" key="17">
    <source>
        <dbReference type="EMBL" id="EIW84293.1"/>
    </source>
</evidence>
<dbReference type="GO" id="GO:0005789">
    <property type="term" value="C:endoplasmic reticulum membrane"/>
    <property type="evidence" value="ECO:0007669"/>
    <property type="project" value="UniProtKB-SubCell"/>
</dbReference>
<comment type="subcellular location">
    <subcellularLocation>
        <location evidence="3">Endoplasmic reticulum membrane</location>
        <topology evidence="3">Peripheral membrane protein</topology>
    </subcellularLocation>
    <subcellularLocation>
        <location evidence="2">Microsome membrane</location>
        <topology evidence="2">Peripheral membrane protein</topology>
    </subcellularLocation>
</comment>
<dbReference type="OMA" id="RNTLGHE"/>
<comment type="cofactor">
    <cofactor evidence="1 14">
        <name>heme</name>
        <dbReference type="ChEBI" id="CHEBI:30413"/>
    </cofactor>
</comment>
<dbReference type="InterPro" id="IPR002401">
    <property type="entry name" value="Cyt_P450_E_grp-I"/>
</dbReference>
<evidence type="ECO:0000256" key="10">
    <source>
        <dbReference type="ARBA" id="ARBA00023002"/>
    </source>
</evidence>
<evidence type="ECO:0000256" key="14">
    <source>
        <dbReference type="PIRSR" id="PIRSR602401-1"/>
    </source>
</evidence>
<evidence type="ECO:0000256" key="1">
    <source>
        <dbReference type="ARBA" id="ARBA00001971"/>
    </source>
</evidence>
<comment type="caution">
    <text evidence="17">The sequence shown here is derived from an EMBL/GenBank/DDBJ whole genome shotgun (WGS) entry which is preliminary data.</text>
</comment>
<dbReference type="PRINTS" id="PR00385">
    <property type="entry name" value="P450"/>
</dbReference>
<sequence length="506" mass="57426">MTLSAVHVLCAAIVISGLQYWSSKRQAHQRLPPGPRPYPIVGNLWQLDKAGSWLTYTEWSKQYGEVFMIRFFNKKVIVLNSERVIKDLLDKRSFNYSDRPHHETIGLFGLGFRTVFMPYGDKWRVHRRVYHQALHPEGAKIYRSMQVEKAYQLLQNLLSSPDDYVNHFDFFSGSIVMSAMYGYNASPDDDPIIRNIKRVMQSVGQAETPELAAVLDAYPSLLKFPSWFPGAGVKRGASELRDRVKDMKEPPFEYVLKQMSAGTAEHSLVFQALTRLGDTGETAQMIKDASATAYSAGSETTPTTMQVWVLAMVLHPEVQARAQAEIDAVVGHDRLPDFSDRPSLPYIEAMLRETLRWHPIVPMSISHSALEDDIYEGMLIPKGATIIPNVWALSRNEEKYPSPERFLPERFLTETGEIKDENFDLVFGFGRRICPGRHLADASLWISIACILALFNFEKRKDAFGNIIDFEPKYTPTLASRPYPFPCSIVPRDGVNSEKLSKLIDV</sequence>
<dbReference type="InterPro" id="IPR001128">
    <property type="entry name" value="Cyt_P450"/>
</dbReference>
<accession>A0A5M3MYQ2</accession>
<evidence type="ECO:0000256" key="9">
    <source>
        <dbReference type="ARBA" id="ARBA00022848"/>
    </source>
</evidence>
<reference evidence="18" key="1">
    <citation type="journal article" date="2012" name="Science">
        <title>The Paleozoic origin of enzymatic lignin decomposition reconstructed from 31 fungal genomes.</title>
        <authorList>
            <person name="Floudas D."/>
            <person name="Binder M."/>
            <person name="Riley R."/>
            <person name="Barry K."/>
            <person name="Blanchette R.A."/>
            <person name="Henrissat B."/>
            <person name="Martinez A.T."/>
            <person name="Otillar R."/>
            <person name="Spatafora J.W."/>
            <person name="Yadav J.S."/>
            <person name="Aerts A."/>
            <person name="Benoit I."/>
            <person name="Boyd A."/>
            <person name="Carlson A."/>
            <person name="Copeland A."/>
            <person name="Coutinho P.M."/>
            <person name="de Vries R.P."/>
            <person name="Ferreira P."/>
            <person name="Findley K."/>
            <person name="Foster B."/>
            <person name="Gaskell J."/>
            <person name="Glotzer D."/>
            <person name="Gorecki P."/>
            <person name="Heitman J."/>
            <person name="Hesse C."/>
            <person name="Hori C."/>
            <person name="Igarashi K."/>
            <person name="Jurgens J.A."/>
            <person name="Kallen N."/>
            <person name="Kersten P."/>
            <person name="Kohler A."/>
            <person name="Kuees U."/>
            <person name="Kumar T.K.A."/>
            <person name="Kuo A."/>
            <person name="LaButti K."/>
            <person name="Larrondo L.F."/>
            <person name="Lindquist E."/>
            <person name="Ling A."/>
            <person name="Lombard V."/>
            <person name="Lucas S."/>
            <person name="Lundell T."/>
            <person name="Martin R."/>
            <person name="McLaughlin D.J."/>
            <person name="Morgenstern I."/>
            <person name="Morin E."/>
            <person name="Murat C."/>
            <person name="Nagy L.G."/>
            <person name="Nolan M."/>
            <person name="Ohm R.A."/>
            <person name="Patyshakuliyeva A."/>
            <person name="Rokas A."/>
            <person name="Ruiz-Duenas F.J."/>
            <person name="Sabat G."/>
            <person name="Salamov A."/>
            <person name="Samejima M."/>
            <person name="Schmutz J."/>
            <person name="Slot J.C."/>
            <person name="St John F."/>
            <person name="Stenlid J."/>
            <person name="Sun H."/>
            <person name="Sun S."/>
            <person name="Syed K."/>
            <person name="Tsang A."/>
            <person name="Wiebenga A."/>
            <person name="Young D."/>
            <person name="Pisabarro A."/>
            <person name="Eastwood D.C."/>
            <person name="Martin F."/>
            <person name="Cullen D."/>
            <person name="Grigoriev I.V."/>
            <person name="Hibbett D.S."/>
        </authorList>
    </citation>
    <scope>NUCLEOTIDE SEQUENCE [LARGE SCALE GENOMIC DNA]</scope>
    <source>
        <strain evidence="18">RWD-64-598 SS2</strain>
    </source>
</reference>
<dbReference type="Gene3D" id="1.10.630.10">
    <property type="entry name" value="Cytochrome P450"/>
    <property type="match status" value="1"/>
</dbReference>
<dbReference type="InterPro" id="IPR017972">
    <property type="entry name" value="Cyt_P450_CS"/>
</dbReference>
<dbReference type="InterPro" id="IPR050364">
    <property type="entry name" value="Cytochrome_P450_fung"/>
</dbReference>
<keyword evidence="11 14" id="KW-0408">Iron</keyword>
<evidence type="ECO:0000256" key="5">
    <source>
        <dbReference type="ARBA" id="ARBA00010617"/>
    </source>
</evidence>
<feature type="signal peptide" evidence="16">
    <location>
        <begin position="1"/>
        <end position="17"/>
    </location>
</feature>
<evidence type="ECO:0000256" key="15">
    <source>
        <dbReference type="RuleBase" id="RU000461"/>
    </source>
</evidence>
<proteinExistence type="inferred from homology"/>
<evidence type="ECO:0000256" key="11">
    <source>
        <dbReference type="ARBA" id="ARBA00023004"/>
    </source>
</evidence>
<dbReference type="SUPFAM" id="SSF48264">
    <property type="entry name" value="Cytochrome P450"/>
    <property type="match status" value="1"/>
</dbReference>
<dbReference type="OrthoDB" id="2789670at2759"/>
<keyword evidence="18" id="KW-1185">Reference proteome</keyword>
<evidence type="ECO:0000256" key="3">
    <source>
        <dbReference type="ARBA" id="ARBA00004406"/>
    </source>
</evidence>
<dbReference type="GO" id="GO:0016705">
    <property type="term" value="F:oxidoreductase activity, acting on paired donors, with incorporation or reduction of molecular oxygen"/>
    <property type="evidence" value="ECO:0007669"/>
    <property type="project" value="InterPro"/>
</dbReference>
<keyword evidence="12 15" id="KW-0503">Monooxygenase</keyword>
<evidence type="ECO:0000256" key="6">
    <source>
        <dbReference type="ARBA" id="ARBA00022617"/>
    </source>
</evidence>
<comment type="similarity">
    <text evidence="5 15">Belongs to the cytochrome P450 family.</text>
</comment>
<dbReference type="EMBL" id="JH711575">
    <property type="protein sequence ID" value="EIW84293.1"/>
    <property type="molecule type" value="Genomic_DNA"/>
</dbReference>
<evidence type="ECO:0000256" key="13">
    <source>
        <dbReference type="ARBA" id="ARBA00023136"/>
    </source>
</evidence>
<organism evidence="17 18">
    <name type="scientific">Coniophora puteana (strain RWD-64-598)</name>
    <name type="common">Brown rot fungus</name>
    <dbReference type="NCBI Taxonomy" id="741705"/>
    <lineage>
        <taxon>Eukaryota</taxon>
        <taxon>Fungi</taxon>
        <taxon>Dikarya</taxon>
        <taxon>Basidiomycota</taxon>
        <taxon>Agaricomycotina</taxon>
        <taxon>Agaricomycetes</taxon>
        <taxon>Agaricomycetidae</taxon>
        <taxon>Boletales</taxon>
        <taxon>Coniophorineae</taxon>
        <taxon>Coniophoraceae</taxon>
        <taxon>Coniophora</taxon>
    </lineage>
</organism>
<comment type="pathway">
    <text evidence="4">Secondary metabolite biosynthesis.</text>
</comment>
<evidence type="ECO:0000313" key="18">
    <source>
        <dbReference type="Proteomes" id="UP000053558"/>
    </source>
</evidence>
<dbReference type="GO" id="GO:0004497">
    <property type="term" value="F:monooxygenase activity"/>
    <property type="evidence" value="ECO:0007669"/>
    <property type="project" value="UniProtKB-KW"/>
</dbReference>